<dbReference type="AlphaFoldDB" id="A0A3B0SI46"/>
<feature type="transmembrane region" description="Helical" evidence="1">
    <location>
        <begin position="21"/>
        <end position="50"/>
    </location>
</feature>
<accession>A0A3B0SI46</accession>
<keyword evidence="1" id="KW-1133">Transmembrane helix</keyword>
<feature type="transmembrane region" description="Helical" evidence="1">
    <location>
        <begin position="125"/>
        <end position="143"/>
    </location>
</feature>
<sequence>MEKDPTQFVEEIRANVAFEHLVAAIVSGAALATAIFFVLDFSGLVFAGALSAPNLLALILKSFTVCIMVFLIGFLAGALIITSLFKTLEKAKRRSVWPYLAASIGVTGISLITLSSLPGAGAPELALIIAVIAAGLFIAFDFGRRMSPLWRASERAEEQAVGKVRRLH</sequence>
<evidence type="ECO:0000313" key="2">
    <source>
        <dbReference type="EMBL" id="VAV95973.1"/>
    </source>
</evidence>
<proteinExistence type="predicted"/>
<keyword evidence="1" id="KW-0812">Transmembrane</keyword>
<evidence type="ECO:0000256" key="1">
    <source>
        <dbReference type="SAM" id="Phobius"/>
    </source>
</evidence>
<organism evidence="2">
    <name type="scientific">hydrothermal vent metagenome</name>
    <dbReference type="NCBI Taxonomy" id="652676"/>
    <lineage>
        <taxon>unclassified sequences</taxon>
        <taxon>metagenomes</taxon>
        <taxon>ecological metagenomes</taxon>
    </lineage>
</organism>
<feature type="transmembrane region" description="Helical" evidence="1">
    <location>
        <begin position="97"/>
        <end position="119"/>
    </location>
</feature>
<dbReference type="EMBL" id="UOEH01000181">
    <property type="protein sequence ID" value="VAV95973.1"/>
    <property type="molecule type" value="Genomic_DNA"/>
</dbReference>
<protein>
    <submittedName>
        <fullName evidence="2">Uncharacterized protein</fullName>
    </submittedName>
</protein>
<keyword evidence="1" id="KW-0472">Membrane</keyword>
<gene>
    <name evidence="2" type="ORF">MNBD_ALPHA05-2196</name>
</gene>
<feature type="transmembrane region" description="Helical" evidence="1">
    <location>
        <begin position="62"/>
        <end position="85"/>
    </location>
</feature>
<name>A0A3B0SI46_9ZZZZ</name>
<reference evidence="2" key="1">
    <citation type="submission" date="2018-06" db="EMBL/GenBank/DDBJ databases">
        <authorList>
            <person name="Zhirakovskaya E."/>
        </authorList>
    </citation>
    <scope>NUCLEOTIDE SEQUENCE</scope>
</reference>